<accession>A0A8J4VGT6</accession>
<feature type="non-terminal residue" evidence="1">
    <location>
        <position position="40"/>
    </location>
</feature>
<organism evidence="1 2">
    <name type="scientific">Castanea mollissima</name>
    <name type="common">Chinese chestnut</name>
    <dbReference type="NCBI Taxonomy" id="60419"/>
    <lineage>
        <taxon>Eukaryota</taxon>
        <taxon>Viridiplantae</taxon>
        <taxon>Streptophyta</taxon>
        <taxon>Embryophyta</taxon>
        <taxon>Tracheophyta</taxon>
        <taxon>Spermatophyta</taxon>
        <taxon>Magnoliopsida</taxon>
        <taxon>eudicotyledons</taxon>
        <taxon>Gunneridae</taxon>
        <taxon>Pentapetalae</taxon>
        <taxon>rosids</taxon>
        <taxon>fabids</taxon>
        <taxon>Fagales</taxon>
        <taxon>Fagaceae</taxon>
        <taxon>Castanea</taxon>
    </lineage>
</organism>
<keyword evidence="2" id="KW-1185">Reference proteome</keyword>
<evidence type="ECO:0000313" key="1">
    <source>
        <dbReference type="EMBL" id="KAF3948599.1"/>
    </source>
</evidence>
<proteinExistence type="predicted"/>
<name>A0A8J4VGT6_9ROSI</name>
<gene>
    <name evidence="1" type="ORF">CMV_025424</name>
</gene>
<dbReference type="Gene3D" id="3.20.20.100">
    <property type="entry name" value="NADP-dependent oxidoreductase domain"/>
    <property type="match status" value="1"/>
</dbReference>
<reference evidence="1" key="1">
    <citation type="submission" date="2020-03" db="EMBL/GenBank/DDBJ databases">
        <title>Castanea mollissima Vanexum genome sequencing.</title>
        <authorList>
            <person name="Staton M."/>
        </authorList>
    </citation>
    <scope>NUCLEOTIDE SEQUENCE</scope>
    <source>
        <tissue evidence="1">Leaf</tissue>
    </source>
</reference>
<sequence>MAEAIRFFELNTGAKMPSVGLGTWQAGPGVVGSAVINAIQ</sequence>
<dbReference type="EMBL" id="JRKL02006689">
    <property type="protein sequence ID" value="KAF3948599.1"/>
    <property type="molecule type" value="Genomic_DNA"/>
</dbReference>
<dbReference type="Proteomes" id="UP000737018">
    <property type="component" value="Unassembled WGS sequence"/>
</dbReference>
<dbReference type="InterPro" id="IPR036812">
    <property type="entry name" value="NAD(P)_OxRdtase_dom_sf"/>
</dbReference>
<evidence type="ECO:0000313" key="2">
    <source>
        <dbReference type="Proteomes" id="UP000737018"/>
    </source>
</evidence>
<dbReference type="OrthoDB" id="416253at2759"/>
<protein>
    <recommendedName>
        <fullName evidence="3">Aldo/keto reductase</fullName>
    </recommendedName>
</protein>
<dbReference type="AlphaFoldDB" id="A0A8J4VGT6"/>
<dbReference type="SUPFAM" id="SSF51430">
    <property type="entry name" value="NAD(P)-linked oxidoreductase"/>
    <property type="match status" value="1"/>
</dbReference>
<evidence type="ECO:0008006" key="3">
    <source>
        <dbReference type="Google" id="ProtNLM"/>
    </source>
</evidence>
<comment type="caution">
    <text evidence="1">The sequence shown here is derived from an EMBL/GenBank/DDBJ whole genome shotgun (WGS) entry which is preliminary data.</text>
</comment>